<sequence length="146" mass="16427">VVEYARSLNVLLQKVPAGLTWLSQPADAVWIRPLKHRLRGYWVEFLRDQLRQYTGTNSTDKFTMKAPQRSTIVKWVISAWRELPPTTIAAGFRKCHLTDAGDDPAGYELDEDDEVQASINVVATQLQQLDAFAVVAEDDIVESALV</sequence>
<dbReference type="AlphaFoldDB" id="A0A8T1TSW1"/>
<feature type="non-terminal residue" evidence="2">
    <location>
        <position position="1"/>
    </location>
</feature>
<dbReference type="InterPro" id="IPR004875">
    <property type="entry name" value="DDE_SF_endonuclease_dom"/>
</dbReference>
<name>A0A8T1TSW1_9STRA</name>
<reference evidence="2" key="1">
    <citation type="submission" date="2021-01" db="EMBL/GenBank/DDBJ databases">
        <title>Phytophthora aleatoria, a newly-described species from Pinus radiata is distinct from Phytophthora cactorum isolates based on comparative genomics.</title>
        <authorList>
            <person name="Mcdougal R."/>
            <person name="Panda P."/>
            <person name="Williams N."/>
            <person name="Studholme D.J."/>
        </authorList>
    </citation>
    <scope>NUCLEOTIDE SEQUENCE</scope>
    <source>
        <strain evidence="2">NZFS 3830</strain>
    </source>
</reference>
<dbReference type="Pfam" id="PF03184">
    <property type="entry name" value="DDE_1"/>
    <property type="match status" value="1"/>
</dbReference>
<proteinExistence type="predicted"/>
<dbReference type="OrthoDB" id="100129at2759"/>
<accession>A0A8T1TSW1</accession>
<comment type="caution">
    <text evidence="2">The sequence shown here is derived from an EMBL/GenBank/DDBJ whole genome shotgun (WGS) entry which is preliminary data.</text>
</comment>
<evidence type="ECO:0000313" key="3">
    <source>
        <dbReference type="Proteomes" id="UP000688947"/>
    </source>
</evidence>
<protein>
    <recommendedName>
        <fullName evidence="1">DDE-1 domain-containing protein</fullName>
    </recommendedName>
</protein>
<feature type="domain" description="DDE-1" evidence="1">
    <location>
        <begin position="7"/>
        <end position="92"/>
    </location>
</feature>
<evidence type="ECO:0000313" key="2">
    <source>
        <dbReference type="EMBL" id="KAG6947356.1"/>
    </source>
</evidence>
<dbReference type="Proteomes" id="UP000688947">
    <property type="component" value="Unassembled WGS sequence"/>
</dbReference>
<dbReference type="VEuPathDB" id="FungiDB:PC110_g23462"/>
<gene>
    <name evidence="2" type="ORF">JG687_00016157</name>
</gene>
<evidence type="ECO:0000259" key="1">
    <source>
        <dbReference type="Pfam" id="PF03184"/>
    </source>
</evidence>
<dbReference type="EMBL" id="JAENGZ010001564">
    <property type="protein sequence ID" value="KAG6947356.1"/>
    <property type="molecule type" value="Genomic_DNA"/>
</dbReference>
<dbReference type="GO" id="GO:0003676">
    <property type="term" value="F:nucleic acid binding"/>
    <property type="evidence" value="ECO:0007669"/>
    <property type="project" value="InterPro"/>
</dbReference>
<organism evidence="2 3">
    <name type="scientific">Phytophthora cactorum</name>
    <dbReference type="NCBI Taxonomy" id="29920"/>
    <lineage>
        <taxon>Eukaryota</taxon>
        <taxon>Sar</taxon>
        <taxon>Stramenopiles</taxon>
        <taxon>Oomycota</taxon>
        <taxon>Peronosporomycetes</taxon>
        <taxon>Peronosporales</taxon>
        <taxon>Peronosporaceae</taxon>
        <taxon>Phytophthora</taxon>
    </lineage>
</organism>